<dbReference type="Proteomes" id="UP001596161">
    <property type="component" value="Unassembled WGS sequence"/>
</dbReference>
<accession>A0ABW0E8N7</accession>
<dbReference type="InterPro" id="IPR019619">
    <property type="entry name" value="DUF2490"/>
</dbReference>
<proteinExistence type="predicted"/>
<reference evidence="2" key="1">
    <citation type="journal article" date="2019" name="Int. J. Syst. Evol. Microbiol.">
        <title>The Global Catalogue of Microorganisms (GCM) 10K type strain sequencing project: providing services to taxonomists for standard genome sequencing and annotation.</title>
        <authorList>
            <consortium name="The Broad Institute Genomics Platform"/>
            <consortium name="The Broad Institute Genome Sequencing Center for Infectious Disease"/>
            <person name="Wu L."/>
            <person name="Ma J."/>
        </authorList>
    </citation>
    <scope>NUCLEOTIDE SEQUENCE [LARGE SCALE GENOMIC DNA]</scope>
    <source>
        <strain evidence="2">KACC 12602</strain>
    </source>
</reference>
<organism evidence="1 2">
    <name type="scientific">Adhaeribacter terreus</name>
    <dbReference type="NCBI Taxonomy" id="529703"/>
    <lineage>
        <taxon>Bacteria</taxon>
        <taxon>Pseudomonadati</taxon>
        <taxon>Bacteroidota</taxon>
        <taxon>Cytophagia</taxon>
        <taxon>Cytophagales</taxon>
        <taxon>Hymenobacteraceae</taxon>
        <taxon>Adhaeribacter</taxon>
    </lineage>
</organism>
<comment type="caution">
    <text evidence="1">The sequence shown here is derived from an EMBL/GenBank/DDBJ whole genome shotgun (WGS) entry which is preliminary data.</text>
</comment>
<dbReference type="RefSeq" id="WP_378015460.1">
    <property type="nucleotide sequence ID" value="NZ_JBHSKT010000001.1"/>
</dbReference>
<keyword evidence="2" id="KW-1185">Reference proteome</keyword>
<name>A0ABW0E8N7_9BACT</name>
<sequence length="300" mass="34639">MDQITAYQASETLLKMTKKLLLLLGLGFYLQGNIFAQAQKTHSEPMIWGDLQADYFLPNQSFFFFKTELRHNTNSYGLIEDINLYQVYFQLGYDQKLSDHWRAGGSARYTLDRRNNNQVYQAALQHNGKIGKTDFIKRISYDLMRFAESDGMGRLRPMVALERNFNFILGGRALRPHLSYELFFYNDFQSEDLQTETRTVDRTRLRAALSFQATERLWLTPFFIRQTEYYNVLPTYINEVDAAGNLVLDGDGNPVVVEKDPGGKRNRIEPILGLEIRWLLPGKNVSDRTIPGLGVLPEVN</sequence>
<dbReference type="EMBL" id="JBHSKT010000001">
    <property type="protein sequence ID" value="MFC5269075.1"/>
    <property type="molecule type" value="Genomic_DNA"/>
</dbReference>
<protein>
    <submittedName>
        <fullName evidence="1">DUF2490 domain-containing protein</fullName>
    </submittedName>
</protein>
<evidence type="ECO:0000313" key="2">
    <source>
        <dbReference type="Proteomes" id="UP001596161"/>
    </source>
</evidence>
<gene>
    <name evidence="1" type="ORF">ACFPIB_00550</name>
</gene>
<dbReference type="Pfam" id="PF10677">
    <property type="entry name" value="DUF2490"/>
    <property type="match status" value="1"/>
</dbReference>
<evidence type="ECO:0000313" key="1">
    <source>
        <dbReference type="EMBL" id="MFC5269075.1"/>
    </source>
</evidence>